<reference evidence="1 2" key="1">
    <citation type="journal article" date="2018" name="Nat. Ecol. Evol.">
        <title>Pezizomycetes genomes reveal the molecular basis of ectomycorrhizal truffle lifestyle.</title>
        <authorList>
            <person name="Murat C."/>
            <person name="Payen T."/>
            <person name="Noel B."/>
            <person name="Kuo A."/>
            <person name="Morin E."/>
            <person name="Chen J."/>
            <person name="Kohler A."/>
            <person name="Krizsan K."/>
            <person name="Balestrini R."/>
            <person name="Da Silva C."/>
            <person name="Montanini B."/>
            <person name="Hainaut M."/>
            <person name="Levati E."/>
            <person name="Barry K.W."/>
            <person name="Belfiori B."/>
            <person name="Cichocki N."/>
            <person name="Clum A."/>
            <person name="Dockter R.B."/>
            <person name="Fauchery L."/>
            <person name="Guy J."/>
            <person name="Iotti M."/>
            <person name="Le Tacon F."/>
            <person name="Lindquist E.A."/>
            <person name="Lipzen A."/>
            <person name="Malagnac F."/>
            <person name="Mello A."/>
            <person name="Molinier V."/>
            <person name="Miyauchi S."/>
            <person name="Poulain J."/>
            <person name="Riccioni C."/>
            <person name="Rubini A."/>
            <person name="Sitrit Y."/>
            <person name="Splivallo R."/>
            <person name="Traeger S."/>
            <person name="Wang M."/>
            <person name="Zifcakova L."/>
            <person name="Wipf D."/>
            <person name="Zambonelli A."/>
            <person name="Paolocci F."/>
            <person name="Nowrousian M."/>
            <person name="Ottonello S."/>
            <person name="Baldrian P."/>
            <person name="Spatafora J.W."/>
            <person name="Henrissat B."/>
            <person name="Nagy L.G."/>
            <person name="Aury J.M."/>
            <person name="Wincker P."/>
            <person name="Grigoriev I.V."/>
            <person name="Bonfante P."/>
            <person name="Martin F.M."/>
        </authorList>
    </citation>
    <scope>NUCLEOTIDE SEQUENCE [LARGE SCALE GENOMIC DNA]</scope>
    <source>
        <strain evidence="1 2">120613-1</strain>
    </source>
</reference>
<accession>A0A3N4J0M0</accession>
<gene>
    <name evidence="1" type="ORF">L873DRAFT_292100</name>
</gene>
<dbReference type="Proteomes" id="UP000276215">
    <property type="component" value="Unassembled WGS sequence"/>
</dbReference>
<sequence length="69" mass="7740">MSHPSGGGLPRFISGSSMIPVLQTANIIQLLKLDKVLALLYGSLGRNSWLRKYIYEVAKITPNRYFPTF</sequence>
<evidence type="ECO:0000313" key="1">
    <source>
        <dbReference type="EMBL" id="RPA91696.1"/>
    </source>
</evidence>
<evidence type="ECO:0000313" key="2">
    <source>
        <dbReference type="Proteomes" id="UP000276215"/>
    </source>
</evidence>
<keyword evidence="2" id="KW-1185">Reference proteome</keyword>
<name>A0A3N4J0M0_9PEZI</name>
<protein>
    <submittedName>
        <fullName evidence="1">Uncharacterized protein</fullName>
    </submittedName>
</protein>
<dbReference type="EMBL" id="ML120490">
    <property type="protein sequence ID" value="RPA91696.1"/>
    <property type="molecule type" value="Genomic_DNA"/>
</dbReference>
<proteinExistence type="predicted"/>
<organism evidence="1 2">
    <name type="scientific">Choiromyces venosus 120613-1</name>
    <dbReference type="NCBI Taxonomy" id="1336337"/>
    <lineage>
        <taxon>Eukaryota</taxon>
        <taxon>Fungi</taxon>
        <taxon>Dikarya</taxon>
        <taxon>Ascomycota</taxon>
        <taxon>Pezizomycotina</taxon>
        <taxon>Pezizomycetes</taxon>
        <taxon>Pezizales</taxon>
        <taxon>Tuberaceae</taxon>
        <taxon>Choiromyces</taxon>
    </lineage>
</organism>
<dbReference type="AlphaFoldDB" id="A0A3N4J0M0"/>